<dbReference type="EMBL" id="CAJNOU010000058">
    <property type="protein sequence ID" value="CAF0839486.1"/>
    <property type="molecule type" value="Genomic_DNA"/>
</dbReference>
<evidence type="ECO:0000313" key="3">
    <source>
        <dbReference type="EMBL" id="CAF0839486.1"/>
    </source>
</evidence>
<feature type="coiled-coil region" evidence="1">
    <location>
        <begin position="89"/>
        <end position="116"/>
    </location>
</feature>
<proteinExistence type="predicted"/>
<dbReference type="AlphaFoldDB" id="A0A813V3Z0"/>
<comment type="caution">
    <text evidence="3">The sequence shown here is derived from an EMBL/GenBank/DDBJ whole genome shotgun (WGS) entry which is preliminary data.</text>
</comment>
<dbReference type="GO" id="GO:0000175">
    <property type="term" value="F:3'-5'-RNA exonuclease activity"/>
    <property type="evidence" value="ECO:0007669"/>
    <property type="project" value="TreeGrafter"/>
</dbReference>
<name>A0A813V3Z0_9BILA</name>
<dbReference type="GO" id="GO:0005739">
    <property type="term" value="C:mitochondrion"/>
    <property type="evidence" value="ECO:0007669"/>
    <property type="project" value="TreeGrafter"/>
</dbReference>
<reference evidence="3" key="1">
    <citation type="submission" date="2021-02" db="EMBL/GenBank/DDBJ databases">
        <authorList>
            <person name="Nowell W R."/>
        </authorList>
    </citation>
    <scope>NUCLEOTIDE SEQUENCE</scope>
</reference>
<sequence length="617" mass="72510">MFLLIRLFNIDLIRHYSSSSREFFGTLKKSYRSTKLNLFMASNNRTCFIFDKDDSTKILIQMVYEIPSTKIRRQFNLLRSVDESLSQTIHRLKSNIERAIIKENKLNKRIKKQERNLTSDHENQSTIVELLDNNNKPIDENQLNKQAWINCRKLLINQQSYNVEYNAPAVIKFRFPDIILTNTIITAIVEIDYGDCEYSLFDWYVTDDIKTKENDDDYDDTQWIHVHRGPFCIFGDEHVNKFVRLACLPRNNSLREGMQAEYTSKTRIIPCPIDLPMNTRHQLTTEYFPIDSNYIRLVSYNILANGYASSTGAQPIIYPYCPEDYLQHDYRKPLLLKEILGYHADIISLQECDTSFYERELSFILKQHGYLGDLKIKSHSVREGEAIFYRTDRFTAIGTHHIKIGEYLRDSEHLEYIRHRCSLVSEINTNLLERNTALQILALEMQGESNEIFLICNTHLYFHPQADIVRCLQVMIAFERIKEIKQLYEQQNKNVSIIWSGDFNANVTSLAFHLLFTGVLLTDINHRSYNEDYAKIIKDFDYKSSIELSTYSNYAYTNYMLNYHAVIDHIFYDSKKFNFQRAIPMPTNEEVTEFIALPSCKIPSDHLAVVIELEIIR</sequence>
<keyword evidence="1" id="KW-0175">Coiled coil</keyword>
<evidence type="ECO:0000259" key="2">
    <source>
        <dbReference type="Pfam" id="PF03372"/>
    </source>
</evidence>
<evidence type="ECO:0000256" key="1">
    <source>
        <dbReference type="SAM" id="Coils"/>
    </source>
</evidence>
<dbReference type="GO" id="GO:0000288">
    <property type="term" value="P:nuclear-transcribed mRNA catabolic process, deadenylation-dependent decay"/>
    <property type="evidence" value="ECO:0007669"/>
    <property type="project" value="TreeGrafter"/>
</dbReference>
<protein>
    <recommendedName>
        <fullName evidence="2">Endonuclease/exonuclease/phosphatase domain-containing protein</fullName>
    </recommendedName>
</protein>
<gene>
    <name evidence="3" type="ORF">SEV965_LOCUS2535</name>
</gene>
<dbReference type="PANTHER" id="PTHR12121">
    <property type="entry name" value="CARBON CATABOLITE REPRESSOR PROTEIN 4"/>
    <property type="match status" value="1"/>
</dbReference>
<dbReference type="InterPro" id="IPR005135">
    <property type="entry name" value="Endo/exonuclease/phosphatase"/>
</dbReference>
<dbReference type="Pfam" id="PF03372">
    <property type="entry name" value="Exo_endo_phos"/>
    <property type="match status" value="1"/>
</dbReference>
<dbReference type="SUPFAM" id="SSF56219">
    <property type="entry name" value="DNase I-like"/>
    <property type="match status" value="1"/>
</dbReference>
<feature type="domain" description="Endonuclease/exonuclease/phosphatase" evidence="2">
    <location>
        <begin position="300"/>
        <end position="606"/>
    </location>
</feature>
<dbReference type="InterPro" id="IPR036691">
    <property type="entry name" value="Endo/exonu/phosph_ase_sf"/>
</dbReference>
<dbReference type="Proteomes" id="UP000663889">
    <property type="component" value="Unassembled WGS sequence"/>
</dbReference>
<dbReference type="Gene3D" id="3.60.10.10">
    <property type="entry name" value="Endonuclease/exonuclease/phosphatase"/>
    <property type="match status" value="1"/>
</dbReference>
<dbReference type="InterPro" id="IPR050410">
    <property type="entry name" value="CCR4/nocturin_mRNA_transcr"/>
</dbReference>
<accession>A0A813V3Z0</accession>
<organism evidence="3 4">
    <name type="scientific">Rotaria sordida</name>
    <dbReference type="NCBI Taxonomy" id="392033"/>
    <lineage>
        <taxon>Eukaryota</taxon>
        <taxon>Metazoa</taxon>
        <taxon>Spiralia</taxon>
        <taxon>Gnathifera</taxon>
        <taxon>Rotifera</taxon>
        <taxon>Eurotatoria</taxon>
        <taxon>Bdelloidea</taxon>
        <taxon>Philodinida</taxon>
        <taxon>Philodinidae</taxon>
        <taxon>Rotaria</taxon>
    </lineage>
</organism>
<dbReference type="PANTHER" id="PTHR12121:SF37">
    <property type="entry name" value="2',5'-PHOSPHODIESTERASE 12"/>
    <property type="match status" value="1"/>
</dbReference>
<evidence type="ECO:0000313" key="4">
    <source>
        <dbReference type="Proteomes" id="UP000663889"/>
    </source>
</evidence>